<evidence type="ECO:0000259" key="5">
    <source>
        <dbReference type="Pfam" id="PF20172"/>
    </source>
</evidence>
<dbReference type="Gene3D" id="1.10.443.10">
    <property type="entry name" value="Intergrase catalytic core"/>
    <property type="match status" value="1"/>
</dbReference>
<keyword evidence="4" id="KW-0233">DNA recombination</keyword>
<dbReference type="CDD" id="cd01184">
    <property type="entry name" value="INT_C_like_1"/>
    <property type="match status" value="1"/>
</dbReference>
<dbReference type="InterPro" id="IPR013762">
    <property type="entry name" value="Integrase-like_cat_sf"/>
</dbReference>
<feature type="domain" description="DUF6538" evidence="5">
    <location>
        <begin position="7"/>
        <end position="60"/>
    </location>
</feature>
<sequence length="628" mass="70875">MGITDFVFRRGASYVWRRRLPRSLGGALLQVSLRTNEPLIARRIAAKVTVASNNLFERMTTTNLTRENARKLLEQVIREEIDRIQRRKIVESDEAGENAWEVNQSHDRMAAKAYRLLAERGRSAALTAAEHEAMTSGSGTETDLARLDRYLDLFRQDYWSDTRMRRIAALLRDRLEIPSPSAVDLVQGRQILLRGRAAAHQLMVDRAGADMDEADALAAEILDEHFSERFCRPGQAQPVADAFPAPANPAPIAPEAGMQPSASAAAPLAVPPMFDPDFVTVAERLLASRGENIGDDTAKQMLGIARLFTEASGITDIREFRQGHLARFVEMLRVLPKTYRKSPKDRNKSLAEILQDGRKLPADKKGMSESTINRNLGYLQQFFRQGRSEGLEVSQTIDIGLLRVKETMRDRDKRIPYTESEVLTIFQNPVWHGSKSAKRQRFPGTVLCKNSLFWVPLICALSGARREEIAGLQVSEIAEFDGIWCYDLDDNVNRTLKTPSSKRLVPIHSHVLELGFLEYRAGLIKKGKHDLFHDLKPANDVESFGDGLDYMWRQVVKQQLNALPPRKTFHSLRHYVINVLKRKPGIDKQVLRDVVGHVGEDVHDEVYGESMPVDAKQRVVELLPKIVI</sequence>
<dbReference type="EMBL" id="FTOT01000001">
    <property type="protein sequence ID" value="SIS68606.1"/>
    <property type="molecule type" value="Genomic_DNA"/>
</dbReference>
<dbReference type="GO" id="GO:0015074">
    <property type="term" value="P:DNA integration"/>
    <property type="evidence" value="ECO:0007669"/>
    <property type="project" value="UniProtKB-KW"/>
</dbReference>
<dbReference type="Proteomes" id="UP000186141">
    <property type="component" value="Unassembled WGS sequence"/>
</dbReference>
<dbReference type="Pfam" id="PF20172">
    <property type="entry name" value="DUF6538"/>
    <property type="match status" value="1"/>
</dbReference>
<dbReference type="PANTHER" id="PTHR30349:SF41">
    <property type="entry name" value="INTEGRASE_RECOMBINASE PROTEIN MJ0367-RELATED"/>
    <property type="match status" value="1"/>
</dbReference>
<evidence type="ECO:0000256" key="4">
    <source>
        <dbReference type="ARBA" id="ARBA00023172"/>
    </source>
</evidence>
<name>A0A1N7L4A9_9RHOB</name>
<dbReference type="InterPro" id="IPR011010">
    <property type="entry name" value="DNA_brk_join_enz"/>
</dbReference>
<protein>
    <recommendedName>
        <fullName evidence="5">DUF6538 domain-containing protein</fullName>
    </recommendedName>
</protein>
<evidence type="ECO:0000313" key="6">
    <source>
        <dbReference type="EMBL" id="SIS68606.1"/>
    </source>
</evidence>
<evidence type="ECO:0000256" key="3">
    <source>
        <dbReference type="ARBA" id="ARBA00023125"/>
    </source>
</evidence>
<keyword evidence="2" id="KW-0229">DNA integration</keyword>
<evidence type="ECO:0000256" key="2">
    <source>
        <dbReference type="ARBA" id="ARBA00022908"/>
    </source>
</evidence>
<dbReference type="PANTHER" id="PTHR30349">
    <property type="entry name" value="PHAGE INTEGRASE-RELATED"/>
    <property type="match status" value="1"/>
</dbReference>
<dbReference type="InterPro" id="IPR050090">
    <property type="entry name" value="Tyrosine_recombinase_XerCD"/>
</dbReference>
<dbReference type="GO" id="GO:0003677">
    <property type="term" value="F:DNA binding"/>
    <property type="evidence" value="ECO:0007669"/>
    <property type="project" value="UniProtKB-KW"/>
</dbReference>
<dbReference type="InterPro" id="IPR046668">
    <property type="entry name" value="DUF6538"/>
</dbReference>
<accession>A0A1N7L4A9</accession>
<keyword evidence="7" id="KW-1185">Reference proteome</keyword>
<keyword evidence="3" id="KW-0238">DNA-binding</keyword>
<proteinExistence type="inferred from homology"/>
<dbReference type="SUPFAM" id="SSF56349">
    <property type="entry name" value="DNA breaking-rejoining enzymes"/>
    <property type="match status" value="1"/>
</dbReference>
<reference evidence="6 7" key="1">
    <citation type="submission" date="2017-01" db="EMBL/GenBank/DDBJ databases">
        <authorList>
            <person name="Mah S.A."/>
            <person name="Swanson W.J."/>
            <person name="Moy G.W."/>
            <person name="Vacquier V.D."/>
        </authorList>
    </citation>
    <scope>NUCLEOTIDE SEQUENCE [LARGE SCALE GENOMIC DNA]</scope>
    <source>
        <strain evidence="6 7">DSM 26375</strain>
    </source>
</reference>
<gene>
    <name evidence="6" type="ORF">SAMN05421774_101896</name>
</gene>
<comment type="similarity">
    <text evidence="1">Belongs to the 'phage' integrase family.</text>
</comment>
<evidence type="ECO:0000256" key="1">
    <source>
        <dbReference type="ARBA" id="ARBA00008857"/>
    </source>
</evidence>
<organism evidence="6 7">
    <name type="scientific">Gemmobacter megaterium</name>
    <dbReference type="NCBI Taxonomy" id="1086013"/>
    <lineage>
        <taxon>Bacteria</taxon>
        <taxon>Pseudomonadati</taxon>
        <taxon>Pseudomonadota</taxon>
        <taxon>Alphaproteobacteria</taxon>
        <taxon>Rhodobacterales</taxon>
        <taxon>Paracoccaceae</taxon>
        <taxon>Gemmobacter</taxon>
    </lineage>
</organism>
<evidence type="ECO:0000313" key="7">
    <source>
        <dbReference type="Proteomes" id="UP000186141"/>
    </source>
</evidence>
<dbReference type="OrthoDB" id="7222937at2"/>
<dbReference type="GO" id="GO:0006310">
    <property type="term" value="P:DNA recombination"/>
    <property type="evidence" value="ECO:0007669"/>
    <property type="project" value="UniProtKB-KW"/>
</dbReference>
<dbReference type="AlphaFoldDB" id="A0A1N7L4A9"/>
<dbReference type="RefSeq" id="WP_076529048.1">
    <property type="nucleotide sequence ID" value="NZ_BMEH01000001.1"/>
</dbReference>